<evidence type="ECO:0000313" key="2">
    <source>
        <dbReference type="EMBL" id="ROP81024.1"/>
    </source>
</evidence>
<organism evidence="2 3">
    <name type="scientific">Stella humosa</name>
    <dbReference type="NCBI Taxonomy" id="94"/>
    <lineage>
        <taxon>Bacteria</taxon>
        <taxon>Pseudomonadati</taxon>
        <taxon>Pseudomonadota</taxon>
        <taxon>Alphaproteobacteria</taxon>
        <taxon>Rhodospirillales</taxon>
        <taxon>Stellaceae</taxon>
        <taxon>Stella</taxon>
    </lineage>
</organism>
<protein>
    <submittedName>
        <fullName evidence="2">Uncharacterized protein</fullName>
    </submittedName>
</protein>
<gene>
    <name evidence="2" type="ORF">EDC65_5359</name>
</gene>
<keyword evidence="1" id="KW-0472">Membrane</keyword>
<proteinExistence type="predicted"/>
<accession>A0A3N1KKT4</accession>
<feature type="transmembrane region" description="Helical" evidence="1">
    <location>
        <begin position="12"/>
        <end position="33"/>
    </location>
</feature>
<dbReference type="InterPro" id="IPR045387">
    <property type="entry name" value="DUF6524"/>
</dbReference>
<sequence>MSMSGGRFDYTSIIIRFLFSLFFVLAAYNPSGVSYFHWMLRAGELPLKILVGLVLLGVYAILVISTWRLIGLFGISLVAAACASAGWLLWELGVVDLGSVSALFTSILVMIAVVFTAGISYSGVHTRLTGIHHIESK</sequence>
<comment type="caution">
    <text evidence="2">The sequence shown here is derived from an EMBL/GenBank/DDBJ whole genome shotgun (WGS) entry which is preliminary data.</text>
</comment>
<dbReference type="Pfam" id="PF20134">
    <property type="entry name" value="DUF6524"/>
    <property type="match status" value="1"/>
</dbReference>
<feature type="transmembrane region" description="Helical" evidence="1">
    <location>
        <begin position="102"/>
        <end position="124"/>
    </location>
</feature>
<name>A0A3N1KKT4_9PROT</name>
<keyword evidence="1" id="KW-1133">Transmembrane helix</keyword>
<feature type="transmembrane region" description="Helical" evidence="1">
    <location>
        <begin position="45"/>
        <end position="62"/>
    </location>
</feature>
<evidence type="ECO:0000256" key="1">
    <source>
        <dbReference type="SAM" id="Phobius"/>
    </source>
</evidence>
<keyword evidence="1" id="KW-0812">Transmembrane</keyword>
<evidence type="ECO:0000313" key="3">
    <source>
        <dbReference type="Proteomes" id="UP000278222"/>
    </source>
</evidence>
<reference evidence="2 3" key="1">
    <citation type="submission" date="2018-11" db="EMBL/GenBank/DDBJ databases">
        <title>Genomic Encyclopedia of Type Strains, Phase IV (KMG-IV): sequencing the most valuable type-strain genomes for metagenomic binning, comparative biology and taxonomic classification.</title>
        <authorList>
            <person name="Goeker M."/>
        </authorList>
    </citation>
    <scope>NUCLEOTIDE SEQUENCE [LARGE SCALE GENOMIC DNA]</scope>
    <source>
        <strain evidence="2 3">DSM 5900</strain>
    </source>
</reference>
<dbReference type="EMBL" id="RJKX01000019">
    <property type="protein sequence ID" value="ROP81024.1"/>
    <property type="molecule type" value="Genomic_DNA"/>
</dbReference>
<dbReference type="Proteomes" id="UP000278222">
    <property type="component" value="Unassembled WGS sequence"/>
</dbReference>
<dbReference type="AlphaFoldDB" id="A0A3N1KKT4"/>
<keyword evidence="3" id="KW-1185">Reference proteome</keyword>
<feature type="transmembrane region" description="Helical" evidence="1">
    <location>
        <begin position="69"/>
        <end position="90"/>
    </location>
</feature>